<dbReference type="AlphaFoldDB" id="A0A6J2KMB8"/>
<evidence type="ECO:0000313" key="6">
    <source>
        <dbReference type="RefSeq" id="XP_028041284.1"/>
    </source>
</evidence>
<keyword evidence="3" id="KW-0812">Transmembrane</keyword>
<dbReference type="GO" id="GO:0030198">
    <property type="term" value="P:extracellular matrix organization"/>
    <property type="evidence" value="ECO:0007669"/>
    <property type="project" value="TreeGrafter"/>
</dbReference>
<dbReference type="InterPro" id="IPR036365">
    <property type="entry name" value="PGBD-like_sf"/>
</dbReference>
<dbReference type="SUPFAM" id="SSF47090">
    <property type="entry name" value="PGBD-like"/>
    <property type="match status" value="1"/>
</dbReference>
<sequence length="292" mass="33661">MSPAASTKYGAQEAHSPSKTIPKTLNIMEHLNNIATREKNYNEQTACVTKACIHSSMRQNHSNKKLDENNELTDLDRYTMQIRDYECSRGEIERRPSRNTDEKIRRGERVMQNLLVKESIIRQKIDIKADATSPVVSKFKYVQNTQEWMKTVERLMCIRIRALFVIGLLLTMIATGTAAPTRSRATRTAHHERSARGYLETFGYLSKSRPEVGNLIMDGNEQSYEDDFRIAIKTLQEFGGIPVTGELDAATRNLMKQKRCGRPDREEQDHENRRSKRFAVQGAKWKHTNLTW</sequence>
<dbReference type="OrthoDB" id="406838at2759"/>
<dbReference type="Pfam" id="PF01471">
    <property type="entry name" value="PG_binding_1"/>
    <property type="match status" value="1"/>
</dbReference>
<dbReference type="PANTHER" id="PTHR10201:SF323">
    <property type="entry name" value="MATRIX METALLOPROTEINASE-21"/>
    <property type="match status" value="1"/>
</dbReference>
<evidence type="ECO:0000313" key="5">
    <source>
        <dbReference type="Proteomes" id="UP000504629"/>
    </source>
</evidence>
<keyword evidence="3" id="KW-1133">Transmembrane helix</keyword>
<evidence type="ECO:0000256" key="1">
    <source>
        <dbReference type="ARBA" id="ARBA00023049"/>
    </source>
</evidence>
<dbReference type="GeneID" id="114251269"/>
<keyword evidence="1" id="KW-0378">Hydrolase</keyword>
<dbReference type="RefSeq" id="XP_028041284.1">
    <property type="nucleotide sequence ID" value="XM_028185483.1"/>
</dbReference>
<proteinExistence type="predicted"/>
<name>A0A6J2KMB8_BOMMA</name>
<feature type="compositionally biased region" description="Basic and acidic residues" evidence="2">
    <location>
        <begin position="261"/>
        <end position="272"/>
    </location>
</feature>
<keyword evidence="5" id="KW-1185">Reference proteome</keyword>
<protein>
    <submittedName>
        <fullName evidence="6">Uncharacterized protein LOC114251269</fullName>
    </submittedName>
</protein>
<evidence type="ECO:0000259" key="4">
    <source>
        <dbReference type="Pfam" id="PF01471"/>
    </source>
</evidence>
<dbReference type="InterPro" id="IPR024079">
    <property type="entry name" value="MetalloPept_cat_dom_sf"/>
</dbReference>
<dbReference type="Gene3D" id="3.40.390.10">
    <property type="entry name" value="Collagenase (Catalytic Domain)"/>
    <property type="match status" value="1"/>
</dbReference>
<keyword evidence="1" id="KW-0645">Protease</keyword>
<keyword evidence="3" id="KW-0472">Membrane</keyword>
<feature type="non-terminal residue" evidence="6">
    <location>
        <position position="292"/>
    </location>
</feature>
<keyword evidence="1" id="KW-0482">Metalloprotease</keyword>
<dbReference type="KEGG" id="bman:114251269"/>
<accession>A0A6J2KMB8</accession>
<feature type="region of interest" description="Disordered" evidence="2">
    <location>
        <begin position="257"/>
        <end position="280"/>
    </location>
</feature>
<evidence type="ECO:0000256" key="3">
    <source>
        <dbReference type="SAM" id="Phobius"/>
    </source>
</evidence>
<feature type="domain" description="Peptidoglycan binding-like" evidence="4">
    <location>
        <begin position="196"/>
        <end position="255"/>
    </location>
</feature>
<gene>
    <name evidence="6" type="primary">LOC114251269</name>
</gene>
<dbReference type="Proteomes" id="UP000504629">
    <property type="component" value="Unplaced"/>
</dbReference>
<feature type="transmembrane region" description="Helical" evidence="3">
    <location>
        <begin position="158"/>
        <end position="179"/>
    </location>
</feature>
<dbReference type="PANTHER" id="PTHR10201">
    <property type="entry name" value="MATRIX METALLOPROTEINASE"/>
    <property type="match status" value="1"/>
</dbReference>
<organism evidence="5 6">
    <name type="scientific">Bombyx mandarina</name>
    <name type="common">Wild silk moth</name>
    <name type="synonym">Wild silkworm</name>
    <dbReference type="NCBI Taxonomy" id="7092"/>
    <lineage>
        <taxon>Eukaryota</taxon>
        <taxon>Metazoa</taxon>
        <taxon>Ecdysozoa</taxon>
        <taxon>Arthropoda</taxon>
        <taxon>Hexapoda</taxon>
        <taxon>Insecta</taxon>
        <taxon>Pterygota</taxon>
        <taxon>Neoptera</taxon>
        <taxon>Endopterygota</taxon>
        <taxon>Lepidoptera</taxon>
        <taxon>Glossata</taxon>
        <taxon>Ditrysia</taxon>
        <taxon>Bombycoidea</taxon>
        <taxon>Bombycidae</taxon>
        <taxon>Bombycinae</taxon>
        <taxon>Bombyx</taxon>
    </lineage>
</organism>
<dbReference type="GO" id="GO:0030574">
    <property type="term" value="P:collagen catabolic process"/>
    <property type="evidence" value="ECO:0007669"/>
    <property type="project" value="TreeGrafter"/>
</dbReference>
<evidence type="ECO:0000256" key="2">
    <source>
        <dbReference type="SAM" id="MobiDB-lite"/>
    </source>
</evidence>
<reference evidence="6" key="1">
    <citation type="submission" date="2025-08" db="UniProtKB">
        <authorList>
            <consortium name="RefSeq"/>
        </authorList>
    </citation>
    <scope>IDENTIFICATION</scope>
    <source>
        <tissue evidence="6">Silk gland</tissue>
    </source>
</reference>
<dbReference type="InterPro" id="IPR002477">
    <property type="entry name" value="Peptidoglycan-bd-like"/>
</dbReference>
<dbReference type="GO" id="GO:0004222">
    <property type="term" value="F:metalloendopeptidase activity"/>
    <property type="evidence" value="ECO:0007669"/>
    <property type="project" value="TreeGrafter"/>
</dbReference>